<evidence type="ECO:0000256" key="1">
    <source>
        <dbReference type="SAM" id="SignalP"/>
    </source>
</evidence>
<dbReference type="EMBL" id="GBRH01237339">
    <property type="protein sequence ID" value="JAD60556.1"/>
    <property type="molecule type" value="Transcribed_RNA"/>
</dbReference>
<feature type="signal peptide" evidence="1">
    <location>
        <begin position="1"/>
        <end position="24"/>
    </location>
</feature>
<feature type="chain" id="PRO_5002060441" evidence="1">
    <location>
        <begin position="25"/>
        <end position="45"/>
    </location>
</feature>
<reference evidence="2" key="1">
    <citation type="submission" date="2014-09" db="EMBL/GenBank/DDBJ databases">
        <authorList>
            <person name="Magalhaes I.L.F."/>
            <person name="Oliveira U."/>
            <person name="Santos F.R."/>
            <person name="Vidigal T.H.D.A."/>
            <person name="Brescovit A.D."/>
            <person name="Santos A.J."/>
        </authorList>
    </citation>
    <scope>NUCLEOTIDE SEQUENCE</scope>
    <source>
        <tissue evidence="2">Shoot tissue taken approximately 20 cm above the soil surface</tissue>
    </source>
</reference>
<name>A0A0A9BB58_ARUDO</name>
<accession>A0A0A9BB58</accession>
<sequence length="45" mass="5258">MWQAAHWVQLGRFFLLILPDLVDESTDELSINIRIEKSKSASVHY</sequence>
<dbReference type="AlphaFoldDB" id="A0A0A9BB58"/>
<protein>
    <submittedName>
        <fullName evidence="2">Uncharacterized protein</fullName>
    </submittedName>
</protein>
<proteinExistence type="predicted"/>
<organism evidence="2">
    <name type="scientific">Arundo donax</name>
    <name type="common">Giant reed</name>
    <name type="synonym">Donax arundinaceus</name>
    <dbReference type="NCBI Taxonomy" id="35708"/>
    <lineage>
        <taxon>Eukaryota</taxon>
        <taxon>Viridiplantae</taxon>
        <taxon>Streptophyta</taxon>
        <taxon>Embryophyta</taxon>
        <taxon>Tracheophyta</taxon>
        <taxon>Spermatophyta</taxon>
        <taxon>Magnoliopsida</taxon>
        <taxon>Liliopsida</taxon>
        <taxon>Poales</taxon>
        <taxon>Poaceae</taxon>
        <taxon>PACMAD clade</taxon>
        <taxon>Arundinoideae</taxon>
        <taxon>Arundineae</taxon>
        <taxon>Arundo</taxon>
    </lineage>
</organism>
<evidence type="ECO:0000313" key="2">
    <source>
        <dbReference type="EMBL" id="JAD60556.1"/>
    </source>
</evidence>
<keyword evidence="1" id="KW-0732">Signal</keyword>
<reference evidence="2" key="2">
    <citation type="journal article" date="2015" name="Data Brief">
        <title>Shoot transcriptome of the giant reed, Arundo donax.</title>
        <authorList>
            <person name="Barrero R.A."/>
            <person name="Guerrero F.D."/>
            <person name="Moolhuijzen P."/>
            <person name="Goolsby J.A."/>
            <person name="Tidwell J."/>
            <person name="Bellgard S.E."/>
            <person name="Bellgard M.I."/>
        </authorList>
    </citation>
    <scope>NUCLEOTIDE SEQUENCE</scope>
    <source>
        <tissue evidence="2">Shoot tissue taken approximately 20 cm above the soil surface</tissue>
    </source>
</reference>